<evidence type="ECO:0000313" key="2">
    <source>
        <dbReference type="EMBL" id="QNO53545.1"/>
    </source>
</evidence>
<sequence>MKGRSVLIFALLAIAAVVIAGTSYACVSAEDPYSVEVLLNKPGLSYDLSMLKSAENVVNVNPELIGVSGEVVVYKSHYHDDLAAILYESSIETAEETISVRLTPKVHEVTEYRYKTKAQISKTEFEPHQNFSHLTTPEDLEIPGWSIKQSGGGCVADECFYSYSAEYKENDNWIEISFFPPERTRGGIEIDIETNKELSEELKNEILNVISSMFYLGKPDFQKIRDALHEMEKEEMKVPEPVFNFTDEEAKEALKTELEWLSNTGIIKGLTDEDIQEVKNTTKVGYAGYNSRIFYEDGKWIPYSESENPEMTMVKAVAVCSFSLKGIQIPTQDVVITETESNIGSPEGDVVTVVLGIVIVILAAIGVVVIWVMRRW</sequence>
<name>A0A7G9YZW1_9EURY</name>
<organism evidence="2">
    <name type="scientific">Candidatus Methanophagaceae archaeon ANME-1 ERB6</name>
    <dbReference type="NCBI Taxonomy" id="2759912"/>
    <lineage>
        <taxon>Archaea</taxon>
        <taxon>Methanobacteriati</taxon>
        <taxon>Methanobacteriota</taxon>
        <taxon>Stenosarchaea group</taxon>
        <taxon>Methanomicrobia</taxon>
        <taxon>Candidatus Methanophagales</taxon>
        <taxon>Candidatus Methanophagaceae</taxon>
    </lineage>
</organism>
<dbReference type="EMBL" id="MT631545">
    <property type="protein sequence ID" value="QNO53545.1"/>
    <property type="molecule type" value="Genomic_DNA"/>
</dbReference>
<keyword evidence="1" id="KW-0472">Membrane</keyword>
<keyword evidence="1" id="KW-0812">Transmembrane</keyword>
<feature type="transmembrane region" description="Helical" evidence="1">
    <location>
        <begin position="350"/>
        <end position="373"/>
    </location>
</feature>
<evidence type="ECO:0000256" key="1">
    <source>
        <dbReference type="SAM" id="Phobius"/>
    </source>
</evidence>
<protein>
    <submittedName>
        <fullName evidence="2">Uncharacterized protein</fullName>
    </submittedName>
</protein>
<gene>
    <name evidence="2" type="ORF">LGBLGJPO_00009</name>
</gene>
<proteinExistence type="predicted"/>
<reference evidence="2" key="1">
    <citation type="submission" date="2020-06" db="EMBL/GenBank/DDBJ databases">
        <title>Unique genomic features of the anaerobic methanotrophic archaea.</title>
        <authorList>
            <person name="Chadwick G.L."/>
            <person name="Skennerton C.T."/>
            <person name="Laso-Perez R."/>
            <person name="Leu A.O."/>
            <person name="Speth D.R."/>
            <person name="Yu H."/>
            <person name="Morgan-Lang C."/>
            <person name="Hatzenpichler R."/>
            <person name="Goudeau D."/>
            <person name="Malmstrom R."/>
            <person name="Brazelton W.J."/>
            <person name="Woyke T."/>
            <person name="Hallam S.J."/>
            <person name="Tyson G.W."/>
            <person name="Wegener G."/>
            <person name="Boetius A."/>
            <person name="Orphan V."/>
        </authorList>
    </citation>
    <scope>NUCLEOTIDE SEQUENCE</scope>
</reference>
<dbReference type="AlphaFoldDB" id="A0A7G9YZW1"/>
<dbReference type="PROSITE" id="PS51257">
    <property type="entry name" value="PROKAR_LIPOPROTEIN"/>
    <property type="match status" value="1"/>
</dbReference>
<keyword evidence="1" id="KW-1133">Transmembrane helix</keyword>
<accession>A0A7G9YZW1</accession>